<reference evidence="7 8" key="1">
    <citation type="submission" date="2019-06" db="EMBL/GenBank/DDBJ databases">
        <title>Draft genome of Aliikangiella marina GYP-15.</title>
        <authorList>
            <person name="Wang G."/>
        </authorList>
    </citation>
    <scope>NUCLEOTIDE SEQUENCE [LARGE SCALE GENOMIC DNA]</scope>
    <source>
        <strain evidence="7 8">GYP-15</strain>
    </source>
</reference>
<dbReference type="InterPro" id="IPR027417">
    <property type="entry name" value="P-loop_NTPase"/>
</dbReference>
<dbReference type="GO" id="GO:0006355">
    <property type="term" value="P:regulation of DNA-templated transcription"/>
    <property type="evidence" value="ECO:0007669"/>
    <property type="project" value="InterPro"/>
</dbReference>
<dbReference type="SUPFAM" id="SSF46689">
    <property type="entry name" value="Homeodomain-like"/>
    <property type="match status" value="1"/>
</dbReference>
<dbReference type="Gene3D" id="3.40.50.300">
    <property type="entry name" value="P-loop containing nucleotide triphosphate hydrolases"/>
    <property type="match status" value="1"/>
</dbReference>
<dbReference type="FunFam" id="3.40.50.300:FF:000006">
    <property type="entry name" value="DNA-binding transcriptional regulator NtrC"/>
    <property type="match status" value="1"/>
</dbReference>
<dbReference type="InterPro" id="IPR025662">
    <property type="entry name" value="Sigma_54_int_dom_ATP-bd_1"/>
</dbReference>
<dbReference type="PROSITE" id="PS00676">
    <property type="entry name" value="SIGMA54_INTERACT_2"/>
    <property type="match status" value="1"/>
</dbReference>
<dbReference type="InterPro" id="IPR002078">
    <property type="entry name" value="Sigma_54_int"/>
</dbReference>
<organism evidence="7 8">
    <name type="scientific">Aliikangiella marina</name>
    <dbReference type="NCBI Taxonomy" id="1712262"/>
    <lineage>
        <taxon>Bacteria</taxon>
        <taxon>Pseudomonadati</taxon>
        <taxon>Pseudomonadota</taxon>
        <taxon>Gammaproteobacteria</taxon>
        <taxon>Oceanospirillales</taxon>
        <taxon>Pleioneaceae</taxon>
        <taxon>Aliikangiella</taxon>
    </lineage>
</organism>
<accession>A0A545TJJ8</accession>
<evidence type="ECO:0000256" key="4">
    <source>
        <dbReference type="ARBA" id="ARBA00023125"/>
    </source>
</evidence>
<comment type="caution">
    <text evidence="7">The sequence shown here is derived from an EMBL/GenBank/DDBJ whole genome shotgun (WGS) entry which is preliminary data.</text>
</comment>
<dbReference type="InterPro" id="IPR011006">
    <property type="entry name" value="CheY-like_superfamily"/>
</dbReference>
<dbReference type="Pfam" id="PF02954">
    <property type="entry name" value="HTH_8"/>
    <property type="match status" value="1"/>
</dbReference>
<keyword evidence="8" id="KW-1185">Reference proteome</keyword>
<dbReference type="Pfam" id="PF25601">
    <property type="entry name" value="AAA_lid_14"/>
    <property type="match status" value="1"/>
</dbReference>
<evidence type="ECO:0000256" key="3">
    <source>
        <dbReference type="ARBA" id="ARBA00023015"/>
    </source>
</evidence>
<dbReference type="InterPro" id="IPR058031">
    <property type="entry name" value="AAA_lid_NorR"/>
</dbReference>
<dbReference type="InterPro" id="IPR025943">
    <property type="entry name" value="Sigma_54_int_dom_ATP-bd_2"/>
</dbReference>
<dbReference type="RefSeq" id="WP_142940972.1">
    <property type="nucleotide sequence ID" value="NZ_VIKR01000001.1"/>
</dbReference>
<dbReference type="InterPro" id="IPR009057">
    <property type="entry name" value="Homeodomain-like_sf"/>
</dbReference>
<evidence type="ECO:0000256" key="1">
    <source>
        <dbReference type="ARBA" id="ARBA00022741"/>
    </source>
</evidence>
<dbReference type="SUPFAM" id="SSF52540">
    <property type="entry name" value="P-loop containing nucleoside triphosphate hydrolases"/>
    <property type="match status" value="1"/>
</dbReference>
<keyword evidence="1" id="KW-0547">Nucleotide-binding</keyword>
<dbReference type="GO" id="GO:0043565">
    <property type="term" value="F:sequence-specific DNA binding"/>
    <property type="evidence" value="ECO:0007669"/>
    <property type="project" value="InterPro"/>
</dbReference>
<dbReference type="PANTHER" id="PTHR32071">
    <property type="entry name" value="TRANSCRIPTIONAL REGULATORY PROTEIN"/>
    <property type="match status" value="1"/>
</dbReference>
<dbReference type="InterPro" id="IPR002197">
    <property type="entry name" value="HTH_Fis"/>
</dbReference>
<name>A0A545TJJ8_9GAMM</name>
<evidence type="ECO:0000256" key="5">
    <source>
        <dbReference type="ARBA" id="ARBA00023163"/>
    </source>
</evidence>
<dbReference type="InterPro" id="IPR003593">
    <property type="entry name" value="AAA+_ATPase"/>
</dbReference>
<keyword evidence="3" id="KW-0805">Transcription regulation</keyword>
<evidence type="ECO:0000313" key="7">
    <source>
        <dbReference type="EMBL" id="TQV77400.1"/>
    </source>
</evidence>
<proteinExistence type="predicted"/>
<dbReference type="PRINTS" id="PR01590">
    <property type="entry name" value="HTHFIS"/>
</dbReference>
<evidence type="ECO:0000313" key="8">
    <source>
        <dbReference type="Proteomes" id="UP000317839"/>
    </source>
</evidence>
<evidence type="ECO:0000256" key="2">
    <source>
        <dbReference type="ARBA" id="ARBA00022840"/>
    </source>
</evidence>
<dbReference type="GO" id="GO:0005524">
    <property type="term" value="F:ATP binding"/>
    <property type="evidence" value="ECO:0007669"/>
    <property type="project" value="UniProtKB-KW"/>
</dbReference>
<dbReference type="Gene3D" id="1.10.8.60">
    <property type="match status" value="1"/>
</dbReference>
<dbReference type="CDD" id="cd00009">
    <property type="entry name" value="AAA"/>
    <property type="match status" value="1"/>
</dbReference>
<dbReference type="SMART" id="SM00382">
    <property type="entry name" value="AAA"/>
    <property type="match status" value="1"/>
</dbReference>
<dbReference type="AlphaFoldDB" id="A0A545TJJ8"/>
<dbReference type="InterPro" id="IPR025944">
    <property type="entry name" value="Sigma_54_int_dom_CS"/>
</dbReference>
<dbReference type="EMBL" id="VIKR01000001">
    <property type="protein sequence ID" value="TQV77400.1"/>
    <property type="molecule type" value="Genomic_DNA"/>
</dbReference>
<dbReference type="OrthoDB" id="9804019at2"/>
<dbReference type="Gene3D" id="1.10.10.60">
    <property type="entry name" value="Homeodomain-like"/>
    <property type="match status" value="1"/>
</dbReference>
<gene>
    <name evidence="7" type="ORF">FLL45_05500</name>
</gene>
<dbReference type="Proteomes" id="UP000317839">
    <property type="component" value="Unassembled WGS sequence"/>
</dbReference>
<feature type="domain" description="Sigma-54 factor interaction" evidence="6">
    <location>
        <begin position="144"/>
        <end position="374"/>
    </location>
</feature>
<sequence length="461" mass="51758">MSKRLLIIDNPDTISQSLVSAMNKEQWQLEVASSFSQAKTLLVNDELDPHVILCAVELVDTRAINDIGALALSTIDCEWLFITEKTEDSIDEILDDLAFERLNRQEESKRFEKSINRAFRSSLTRRRLNAYSQANNKRYSVDAYLGNSKPVKRVKKMITKLKNVPVSAMVIRGETGTGKGLVAKIVHTTGLRKDGPFIELNCAALPKDLLESQLFGHEAGAFTGAQSRQKGLFEQADGGTLFLDEIGDLDIELQAKLLKAIEEQKIRRLGSEKELAVDVQIIAATGVDLEQAVIANEFRDDLYHRLSVFILNLPALRVRKEDLLELVPHFIAEFNTKANKHVENISDDIWEKLLQHEWPGNVRELRNVLERCVLLSSDSLLPVEWLQLSSSLSNSIDSSPAVSAENVLQIPLDGSLSLESIEARVIKTILERTNFNVTEAAKLLGTTRQTLRYRVQKYGLK</sequence>
<dbReference type="SUPFAM" id="SSF52172">
    <property type="entry name" value="CheY-like"/>
    <property type="match status" value="1"/>
</dbReference>
<dbReference type="PROSITE" id="PS00688">
    <property type="entry name" value="SIGMA54_INTERACT_3"/>
    <property type="match status" value="1"/>
</dbReference>
<keyword evidence="2" id="KW-0067">ATP-binding</keyword>
<dbReference type="Pfam" id="PF00158">
    <property type="entry name" value="Sigma54_activat"/>
    <property type="match status" value="1"/>
</dbReference>
<dbReference type="PROSITE" id="PS00675">
    <property type="entry name" value="SIGMA54_INTERACT_1"/>
    <property type="match status" value="1"/>
</dbReference>
<keyword evidence="4" id="KW-0238">DNA-binding</keyword>
<evidence type="ECO:0000259" key="6">
    <source>
        <dbReference type="PROSITE" id="PS50045"/>
    </source>
</evidence>
<protein>
    <submittedName>
        <fullName evidence="7">Sigma-54-dependent Fis family transcriptional regulator</fullName>
    </submittedName>
</protein>
<keyword evidence="5" id="KW-0804">Transcription</keyword>
<dbReference type="PROSITE" id="PS50045">
    <property type="entry name" value="SIGMA54_INTERACT_4"/>
    <property type="match status" value="1"/>
</dbReference>